<evidence type="ECO:0000313" key="2">
    <source>
        <dbReference type="Proteomes" id="UP001597188"/>
    </source>
</evidence>
<name>A0ABW4BY68_9LACO</name>
<dbReference type="Proteomes" id="UP001597188">
    <property type="component" value="Unassembled WGS sequence"/>
</dbReference>
<keyword evidence="2" id="KW-1185">Reference proteome</keyword>
<protein>
    <submittedName>
        <fullName evidence="1">Rha family transcriptional regulator</fullName>
    </submittedName>
</protein>
<dbReference type="InterPro" id="IPR014054">
    <property type="entry name" value="Phage_regulatory_Rha"/>
</dbReference>
<dbReference type="Pfam" id="PF09669">
    <property type="entry name" value="Phage_pRha"/>
    <property type="match status" value="1"/>
</dbReference>
<organism evidence="1 2">
    <name type="scientific">Lactiplantibacillus songbeiensis</name>
    <dbReference type="NCBI Taxonomy" id="2559920"/>
    <lineage>
        <taxon>Bacteria</taxon>
        <taxon>Bacillati</taxon>
        <taxon>Bacillota</taxon>
        <taxon>Bacilli</taxon>
        <taxon>Lactobacillales</taxon>
        <taxon>Lactobacillaceae</taxon>
        <taxon>Lactiplantibacillus</taxon>
    </lineage>
</organism>
<comment type="caution">
    <text evidence="1">The sequence shown here is derived from an EMBL/GenBank/DDBJ whole genome shotgun (WGS) entry which is preliminary data.</text>
</comment>
<dbReference type="EMBL" id="JBHTOJ010000001">
    <property type="protein sequence ID" value="MFD1419362.1"/>
    <property type="molecule type" value="Genomic_DNA"/>
</dbReference>
<evidence type="ECO:0000313" key="1">
    <source>
        <dbReference type="EMBL" id="MFD1419362.1"/>
    </source>
</evidence>
<reference evidence="2" key="1">
    <citation type="journal article" date="2019" name="Int. J. Syst. Evol. Microbiol.">
        <title>The Global Catalogue of Microorganisms (GCM) 10K type strain sequencing project: providing services to taxonomists for standard genome sequencing and annotation.</title>
        <authorList>
            <consortium name="The Broad Institute Genomics Platform"/>
            <consortium name="The Broad Institute Genome Sequencing Center for Infectious Disease"/>
            <person name="Wu L."/>
            <person name="Ma J."/>
        </authorList>
    </citation>
    <scope>NUCLEOTIDE SEQUENCE [LARGE SCALE GENOMIC DNA]</scope>
    <source>
        <strain evidence="2">CCM 8931</strain>
    </source>
</reference>
<sequence length="227" mass="25773">MDLVVLTSQRLDAEPFTSSDIIAENIGIKRNSIKQTIQNHIARLEHFGKVPLIVEPLPSGQSTTYYRLNEQQAMMLFFYLNNTPQVEDFQERLVKQFASMKQALIERRAKFELGKEFSKGLQSAIADSPALDEHHHLYANINKLVYKNALGVNVNELRRARSIPKTDAITSYLSADEADAVRKVKSQITNLLEMKMDYQQIKQALAIQGVIYRIRLTLPANAVTPTN</sequence>
<accession>A0ABW4BY68</accession>
<gene>
    <name evidence="1" type="ORF">ACFQ5L_00105</name>
</gene>
<proteinExistence type="predicted"/>
<dbReference type="RefSeq" id="WP_137635627.1">
    <property type="nucleotide sequence ID" value="NZ_BJDL01000024.1"/>
</dbReference>